<evidence type="ECO:0000256" key="10">
    <source>
        <dbReference type="ARBA" id="ARBA00023157"/>
    </source>
</evidence>
<feature type="region of interest" description="Disordered" evidence="15">
    <location>
        <begin position="1269"/>
        <end position="1288"/>
    </location>
</feature>
<evidence type="ECO:0000259" key="18">
    <source>
        <dbReference type="PROSITE" id="PS50835"/>
    </source>
</evidence>
<dbReference type="InterPro" id="IPR011009">
    <property type="entry name" value="Kinase-like_dom_sf"/>
</dbReference>
<dbReference type="SMART" id="SM00409">
    <property type="entry name" value="IG"/>
    <property type="match status" value="3"/>
</dbReference>
<evidence type="ECO:0000313" key="20">
    <source>
        <dbReference type="EMBL" id="KAL1270085.1"/>
    </source>
</evidence>
<dbReference type="Proteomes" id="UP001558613">
    <property type="component" value="Unassembled WGS sequence"/>
</dbReference>
<feature type="domain" description="Protein kinase" evidence="17">
    <location>
        <begin position="1685"/>
        <end position="1944"/>
    </location>
</feature>
<feature type="compositionally biased region" description="Basic and acidic residues" evidence="15">
    <location>
        <begin position="1502"/>
        <end position="1511"/>
    </location>
</feature>
<evidence type="ECO:0000256" key="3">
    <source>
        <dbReference type="ARBA" id="ARBA00022679"/>
    </source>
</evidence>
<dbReference type="SMART" id="SM00325">
    <property type="entry name" value="RhoGEF"/>
    <property type="match status" value="1"/>
</dbReference>
<dbReference type="PROSITE" id="PS00109">
    <property type="entry name" value="PROTEIN_KINASE_TYR"/>
    <property type="match status" value="1"/>
</dbReference>
<evidence type="ECO:0000256" key="11">
    <source>
        <dbReference type="ARBA" id="ARBA00023163"/>
    </source>
</evidence>
<evidence type="ECO:0000259" key="17">
    <source>
        <dbReference type="PROSITE" id="PS50011"/>
    </source>
</evidence>
<evidence type="ECO:0000256" key="14">
    <source>
        <dbReference type="PROSITE-ProRule" id="PRU10141"/>
    </source>
</evidence>
<evidence type="ECO:0000259" key="19">
    <source>
        <dbReference type="PROSITE" id="PS50853"/>
    </source>
</evidence>
<keyword evidence="21" id="KW-1185">Reference proteome</keyword>
<dbReference type="CDD" id="cd11658">
    <property type="entry name" value="SANT_DMAP1_like"/>
    <property type="match status" value="1"/>
</dbReference>
<dbReference type="Gene3D" id="2.30.29.30">
    <property type="entry name" value="Pleckstrin-homology domain (PH domain)/Phosphotyrosine-binding domain (PTB)"/>
    <property type="match status" value="1"/>
</dbReference>
<feature type="compositionally biased region" description="Acidic residues" evidence="15">
    <location>
        <begin position="1014"/>
        <end position="1027"/>
    </location>
</feature>
<feature type="region of interest" description="Disordered" evidence="15">
    <location>
        <begin position="1014"/>
        <end position="1033"/>
    </location>
</feature>
<keyword evidence="4" id="KW-0677">Repeat</keyword>
<dbReference type="PROSITE" id="PS00107">
    <property type="entry name" value="PROTEIN_KINASE_ATP"/>
    <property type="match status" value="1"/>
</dbReference>
<dbReference type="Gene3D" id="1.10.10.60">
    <property type="entry name" value="Homeodomain-like"/>
    <property type="match status" value="1"/>
</dbReference>
<dbReference type="InterPro" id="IPR000719">
    <property type="entry name" value="Prot_kinase_dom"/>
</dbReference>
<feature type="compositionally biased region" description="Low complexity" evidence="15">
    <location>
        <begin position="988"/>
        <end position="998"/>
    </location>
</feature>
<dbReference type="PROSITE" id="PS50010">
    <property type="entry name" value="DH_2"/>
    <property type="match status" value="1"/>
</dbReference>
<feature type="domain" description="Ig-like" evidence="18">
    <location>
        <begin position="275"/>
        <end position="364"/>
    </location>
</feature>
<feature type="region of interest" description="Disordered" evidence="15">
    <location>
        <begin position="1501"/>
        <end position="1521"/>
    </location>
</feature>
<dbReference type="InterPro" id="IPR036179">
    <property type="entry name" value="Ig-like_dom_sf"/>
</dbReference>
<proteinExistence type="inferred from homology"/>
<evidence type="ECO:0000256" key="15">
    <source>
        <dbReference type="SAM" id="MobiDB-lite"/>
    </source>
</evidence>
<dbReference type="SMART" id="SM00408">
    <property type="entry name" value="IGc2"/>
    <property type="match status" value="3"/>
</dbReference>
<dbReference type="InterPro" id="IPR013098">
    <property type="entry name" value="Ig_I-set"/>
</dbReference>
<feature type="domain" description="Ig-like" evidence="18">
    <location>
        <begin position="369"/>
        <end position="459"/>
    </location>
</feature>
<feature type="region of interest" description="Disordered" evidence="15">
    <location>
        <begin position="1321"/>
        <end position="1483"/>
    </location>
</feature>
<feature type="compositionally biased region" description="Basic and acidic residues" evidence="15">
    <location>
        <begin position="1412"/>
        <end position="1422"/>
    </location>
</feature>
<feature type="domain" description="Fibronectin type-III" evidence="19">
    <location>
        <begin position="1565"/>
        <end position="1657"/>
    </location>
</feature>
<evidence type="ECO:0008006" key="22">
    <source>
        <dbReference type="Google" id="ProtNLM"/>
    </source>
</evidence>
<evidence type="ECO:0000256" key="6">
    <source>
        <dbReference type="ARBA" id="ARBA00022777"/>
    </source>
</evidence>
<dbReference type="Pfam" id="PF16282">
    <property type="entry name" value="SANT_DAMP1_like"/>
    <property type="match status" value="1"/>
</dbReference>
<dbReference type="InterPro" id="IPR027109">
    <property type="entry name" value="Swc4/Dmap1"/>
</dbReference>
<dbReference type="InterPro" id="IPR000219">
    <property type="entry name" value="DH_dom"/>
</dbReference>
<keyword evidence="12" id="KW-0539">Nucleus</keyword>
<feature type="compositionally biased region" description="Low complexity" evidence="15">
    <location>
        <begin position="466"/>
        <end position="485"/>
    </location>
</feature>
<keyword evidence="7 14" id="KW-0067">ATP-binding</keyword>
<feature type="compositionally biased region" description="Low complexity" evidence="15">
    <location>
        <begin position="2428"/>
        <end position="2440"/>
    </location>
</feature>
<keyword evidence="9" id="KW-0805">Transcription regulation</keyword>
<dbReference type="PROSITE" id="PS50011">
    <property type="entry name" value="PROTEIN_KINASE_DOM"/>
    <property type="match status" value="2"/>
</dbReference>
<dbReference type="Gene3D" id="2.60.40.10">
    <property type="entry name" value="Immunoglobulins"/>
    <property type="match status" value="4"/>
</dbReference>
<comment type="subcellular location">
    <subcellularLocation>
        <location evidence="1">Nucleus</location>
    </subcellularLocation>
</comment>
<evidence type="ECO:0000256" key="4">
    <source>
        <dbReference type="ARBA" id="ARBA00022737"/>
    </source>
</evidence>
<evidence type="ECO:0000256" key="9">
    <source>
        <dbReference type="ARBA" id="ARBA00023015"/>
    </source>
</evidence>
<dbReference type="InterPro" id="IPR007110">
    <property type="entry name" value="Ig-like_dom"/>
</dbReference>
<dbReference type="PROSITE" id="PS50835">
    <property type="entry name" value="IG_LIKE"/>
    <property type="match status" value="3"/>
</dbReference>
<keyword evidence="13" id="KW-0393">Immunoglobulin domain</keyword>
<keyword evidence="11" id="KW-0804">Transcription</keyword>
<dbReference type="InterPro" id="IPR008271">
    <property type="entry name" value="Ser/Thr_kinase_AS"/>
</dbReference>
<evidence type="ECO:0000256" key="2">
    <source>
        <dbReference type="ARBA" id="ARBA00006692"/>
    </source>
</evidence>
<dbReference type="InterPro" id="IPR011993">
    <property type="entry name" value="PH-like_dom_sf"/>
</dbReference>
<dbReference type="SUPFAM" id="SSF48065">
    <property type="entry name" value="DBL homology domain (DH-domain)"/>
    <property type="match status" value="1"/>
</dbReference>
<dbReference type="SUPFAM" id="SSF56112">
    <property type="entry name" value="Protein kinase-like (PK-like)"/>
    <property type="match status" value="2"/>
</dbReference>
<dbReference type="InterPro" id="IPR008266">
    <property type="entry name" value="Tyr_kinase_AS"/>
</dbReference>
<keyword evidence="10" id="KW-1015">Disulfide bond</keyword>
<feature type="domain" description="Protein kinase" evidence="17">
    <location>
        <begin position="670"/>
        <end position="923"/>
    </location>
</feature>
<feature type="binding site" evidence="14">
    <location>
        <position position="699"/>
    </location>
    <ligand>
        <name>ATP</name>
        <dbReference type="ChEBI" id="CHEBI:30616"/>
    </ligand>
</feature>
<dbReference type="Pfam" id="PF07679">
    <property type="entry name" value="I-set"/>
    <property type="match status" value="3"/>
</dbReference>
<reference evidence="20 21" key="1">
    <citation type="submission" date="2023-09" db="EMBL/GenBank/DDBJ databases">
        <authorList>
            <person name="Wang M."/>
        </authorList>
    </citation>
    <scope>NUCLEOTIDE SEQUENCE [LARGE SCALE GENOMIC DNA]</scope>
    <source>
        <strain evidence="20">GT-2023</strain>
        <tissue evidence="20">Liver</tissue>
    </source>
</reference>
<keyword evidence="8" id="KW-0156">Chromatin regulator</keyword>
<keyword evidence="5 14" id="KW-0547">Nucleotide-binding</keyword>
<name>A0ABR3MZT4_9TELE</name>
<dbReference type="PANTHER" id="PTHR12855:SF10">
    <property type="entry name" value="DNA METHYLTRANSFERASE 1-ASSOCIATED PROTEIN 1"/>
    <property type="match status" value="1"/>
</dbReference>
<dbReference type="CDD" id="cd00063">
    <property type="entry name" value="FN3"/>
    <property type="match status" value="1"/>
</dbReference>
<evidence type="ECO:0000256" key="1">
    <source>
        <dbReference type="ARBA" id="ARBA00004123"/>
    </source>
</evidence>
<keyword evidence="6" id="KW-0418">Kinase</keyword>
<dbReference type="Gene3D" id="3.30.200.20">
    <property type="entry name" value="Phosphorylase Kinase, domain 1"/>
    <property type="match status" value="2"/>
</dbReference>
<feature type="region of interest" description="Disordered" evidence="15">
    <location>
        <begin position="2412"/>
        <end position="2440"/>
    </location>
</feature>
<dbReference type="InterPro" id="IPR032563">
    <property type="entry name" value="DAMP1_SANT-like"/>
</dbReference>
<dbReference type="InterPro" id="IPR003598">
    <property type="entry name" value="Ig_sub2"/>
</dbReference>
<comment type="caution">
    <text evidence="20">The sequence shown here is derived from an EMBL/GenBank/DDBJ whole genome shotgun (WGS) entry which is preliminary data.</text>
</comment>
<dbReference type="SUPFAM" id="SSF49265">
    <property type="entry name" value="Fibronectin type III"/>
    <property type="match status" value="1"/>
</dbReference>
<evidence type="ECO:0000256" key="13">
    <source>
        <dbReference type="ARBA" id="ARBA00023319"/>
    </source>
</evidence>
<dbReference type="PROSITE" id="PS00108">
    <property type="entry name" value="PROTEIN_KINASE_ST"/>
    <property type="match status" value="1"/>
</dbReference>
<dbReference type="InterPro" id="IPR017441">
    <property type="entry name" value="Protein_kinase_ATP_BS"/>
</dbReference>
<dbReference type="SUPFAM" id="SSF50729">
    <property type="entry name" value="PH domain-like"/>
    <property type="match status" value="1"/>
</dbReference>
<accession>A0ABR3MZT4</accession>
<gene>
    <name evidence="20" type="ORF">QQF64_032374</name>
</gene>
<dbReference type="InterPro" id="IPR013783">
    <property type="entry name" value="Ig-like_fold"/>
</dbReference>
<evidence type="ECO:0000313" key="21">
    <source>
        <dbReference type="Proteomes" id="UP001558613"/>
    </source>
</evidence>
<dbReference type="Pfam" id="PF05499">
    <property type="entry name" value="DMAP1"/>
    <property type="match status" value="1"/>
</dbReference>
<protein>
    <recommendedName>
        <fullName evidence="22">Non-specific serine/threonine protein kinase</fullName>
    </recommendedName>
</protein>
<dbReference type="InterPro" id="IPR003599">
    <property type="entry name" value="Ig_sub"/>
</dbReference>
<dbReference type="Gene3D" id="1.10.510.10">
    <property type="entry name" value="Transferase(Phosphotransferase) domain 1"/>
    <property type="match status" value="2"/>
</dbReference>
<evidence type="ECO:0000256" key="7">
    <source>
        <dbReference type="ARBA" id="ARBA00022840"/>
    </source>
</evidence>
<dbReference type="SMART" id="SM00220">
    <property type="entry name" value="S_TKc"/>
    <property type="match status" value="2"/>
</dbReference>
<keyword evidence="3" id="KW-0808">Transferase</keyword>
<dbReference type="Gene3D" id="1.20.900.10">
    <property type="entry name" value="Dbl homology (DH) domain"/>
    <property type="match status" value="1"/>
</dbReference>
<dbReference type="EMBL" id="JAYMGO010000008">
    <property type="protein sequence ID" value="KAL1270085.1"/>
    <property type="molecule type" value="Genomic_DNA"/>
</dbReference>
<dbReference type="InterPro" id="IPR036116">
    <property type="entry name" value="FN3_sf"/>
</dbReference>
<dbReference type="Pfam" id="PF00069">
    <property type="entry name" value="Pkinase"/>
    <property type="match status" value="2"/>
</dbReference>
<evidence type="ECO:0000259" key="16">
    <source>
        <dbReference type="PROSITE" id="PS50010"/>
    </source>
</evidence>
<comment type="similarity">
    <text evidence="2">Belongs to the protein kinase superfamily. CAMK Ser/Thr protein kinase family.</text>
</comment>
<organism evidence="20 21">
    <name type="scientific">Cirrhinus molitorella</name>
    <name type="common">mud carp</name>
    <dbReference type="NCBI Taxonomy" id="172907"/>
    <lineage>
        <taxon>Eukaryota</taxon>
        <taxon>Metazoa</taxon>
        <taxon>Chordata</taxon>
        <taxon>Craniata</taxon>
        <taxon>Vertebrata</taxon>
        <taxon>Euteleostomi</taxon>
        <taxon>Actinopterygii</taxon>
        <taxon>Neopterygii</taxon>
        <taxon>Teleostei</taxon>
        <taxon>Ostariophysi</taxon>
        <taxon>Cypriniformes</taxon>
        <taxon>Cyprinidae</taxon>
        <taxon>Labeoninae</taxon>
        <taxon>Labeonini</taxon>
        <taxon>Cirrhinus</taxon>
    </lineage>
</organism>
<dbReference type="InterPro" id="IPR035899">
    <property type="entry name" value="DBL_dom_sf"/>
</dbReference>
<feature type="domain" description="DH" evidence="16">
    <location>
        <begin position="1"/>
        <end position="180"/>
    </location>
</feature>
<feature type="compositionally biased region" description="Polar residues" evidence="15">
    <location>
        <begin position="1169"/>
        <end position="1181"/>
    </location>
</feature>
<dbReference type="InterPro" id="IPR003961">
    <property type="entry name" value="FN3_dom"/>
</dbReference>
<feature type="region of interest" description="Disordered" evidence="15">
    <location>
        <begin position="466"/>
        <end position="487"/>
    </location>
</feature>
<evidence type="ECO:0000256" key="5">
    <source>
        <dbReference type="ARBA" id="ARBA00022741"/>
    </source>
</evidence>
<dbReference type="SUPFAM" id="SSF48726">
    <property type="entry name" value="Immunoglobulin"/>
    <property type="match status" value="3"/>
</dbReference>
<feature type="region of interest" description="Disordered" evidence="15">
    <location>
        <begin position="1162"/>
        <end position="1243"/>
    </location>
</feature>
<dbReference type="PROSITE" id="PS50853">
    <property type="entry name" value="FN3"/>
    <property type="match status" value="1"/>
</dbReference>
<evidence type="ECO:0000256" key="12">
    <source>
        <dbReference type="ARBA" id="ARBA00023242"/>
    </source>
</evidence>
<feature type="compositionally biased region" description="Polar residues" evidence="15">
    <location>
        <begin position="1336"/>
        <end position="1354"/>
    </location>
</feature>
<dbReference type="CDD" id="cd20971">
    <property type="entry name" value="IgI_1_Titin-A168_like"/>
    <property type="match status" value="1"/>
</dbReference>
<feature type="region of interest" description="Disordered" evidence="15">
    <location>
        <begin position="979"/>
        <end position="999"/>
    </location>
</feature>
<feature type="region of interest" description="Disordered" evidence="15">
    <location>
        <begin position="2253"/>
        <end position="2285"/>
    </location>
</feature>
<evidence type="ECO:0000256" key="8">
    <source>
        <dbReference type="ARBA" id="ARBA00022853"/>
    </source>
</evidence>
<feature type="domain" description="Ig-like" evidence="18">
    <location>
        <begin position="556"/>
        <end position="644"/>
    </location>
</feature>
<dbReference type="Pfam" id="PF00621">
    <property type="entry name" value="RhoGEF"/>
    <property type="match status" value="1"/>
</dbReference>
<dbReference type="InterPro" id="IPR008468">
    <property type="entry name" value="DMAP1"/>
</dbReference>
<sequence length="2479" mass="280047">RLIKGLLDGENSFVHEMNFFVEHHLQYLETSSKVPLTILSQKEYIFRNIRDIASFHECCILPKLEMCFSDDDVAQCFVSYALDFDMYLQFITGLPQAEACISDKNTQHFFKQYANTELAHLDTQVFSVSTYLQRPMERIQTYKNVLKELIRNKAKSGQNCCLLEDAIAIVSSLPWRADNLHHLSMIENYPAPLKGLGEPIRQGHFTVWEEVPELSDIDVKDTVEGDDRSFGLWHEHRGMVRKIILQARSILLRLSWLKDLRDLQQRSKQPTWTAPCFEQHLTDYPAKLGQTVKLVCKVTGTPKPVIKWYKDGHAVQEDEHHITSEGQLGACYLVLTGVSVGDSGQYMCYATNPAGNASTLANIMIDVPPSFTTRLQNSVLVKGQDVQFKCSTQSAPLPLIRWFKDGIQLEHNRKHQIQSDVQTGALTLTIKRAEETDLGQYQCELQNEVGSAKCKAELCPPAPLPVTVSTQKQSQTTPTPEPQSEGWSSSFVKNLFHILFQPGYPEPQAASVEDTHAFEKQDDVERQVQVAQEEGPVEPEEHFYSDTEELLLTEPPAVQVAIEDLTVRPGQSATFSAIITGQPTPEIQWFKDDNEILSNDYTEIVQSSARCSLTLLNTQIEDCGTYTCIASNSEGQVSCHGKLSVDTGPDDIEEEREVEFGKRRKLHSVYDVNEEIGRGTFGVVKKVTHKASDECFAAKFIPLRSSTRTRAFQERDLLSRLAHRRLACLLDFFATRRTLVLVVELCSTQGLLDHLFFKGSISEREVQLYIQQVLEGIGYIHSMNILHLDIKTDNILMVSPAREDIKICDFGFCQEIDNSRHQYSKFGTPEFVAPEIVHQEPVTVATDIWSLGVVTYLCLTCHCPFFGENDRATLMKVAEGALYWDTPEITSRSVEAQDFLHRVLQSDPEMRPSASECLSHEWFQGYYEDDEPEDINTKNLKSFISRRKWQRSLTCLGSVLTLRPIPELLEAPLRDVSITATRETQDPSSTSLSSGSSSEFDEADAWDFFQQVSQEDEDDLEDEEEYDPYGHVSKTPTVVKRDEEDVLIGEDRIHSGPLVIPMTAPSTEPVSLESRDSSPYLHLSEKDEELDPIPRRSLIKSTFYCSSEQLSPMSARHMTLRDRIQAKKQERGRKPLRASLSGRLNEPLIEYVEDSPDIEANRNQRRGSMHSSILKSSSFDSGVSAAHPSLHAQRRSRSLDVYTQRSPALPEPTLQAEDKRNVEETQNPNVTDEEEEKTEEVQVRRKLCRRSAFLMKKGPVIVRKVRAQVHEPEEGHQSVSQSSCEDDNQLRITETEARHSGDQESMDGSQLSLACSLDHGSEASSKIGSHEELSHNKTLITGSSGRTSPCSLLQDSEDEDMERVLRSLRQDLPQAPPRRRTNSSSSGLNETRNKSDILLRRSSSAVPVQAAKQERESKELLQRHASAPALQDKPPSGKSSKPGFMKIFRKHSWASHSSPQLESSEKKQADGASAQPKTPLLTLRKKMRASASSITKLFTRQSSKEDVEKKKGGPIVKNPSLVTPQIMTCPATVTAATSSESPQKKSKLFSMKVPIFKKTKESPVKPSRPDVIQLAGGGALVFWKPVPSKELVIYCIQYSVNGAEWRILSENVTDSCFTANALPRGPGYIFRVSYNTKTGLAPFSDPSPPAFMATPYEDSHNPLIKMESIGSKVTVPGGLGTEKSYSFLSEINRGRFSLVMQCEDSRSSQMLAAKITPYRREQRQLVLKEYQLLRRLNHPRIVQLQSAILTPTCLVLIEELCSGRELLYNLAERNLYSETQVTDLLEQILSAVDYLHSRRIIHLDLRSDNMLVTGRNVVKIVDLGSAQPFIPGQALNVEHIKEMTDNKGYIVLPKAPEILEGQGVGPETDIWAVGVLAFIMLSADSPFHADINWERDRNIKKGKIQFNRCYPGLSEGAINFMKNTLSNKAWARPTAAECLQNPWIQGERSPSKHTDSVVCFSTDKLQAYLRERESLIMATGADVRDILELAGGDNDSGPISKKDIINSDKKKAKKVTETLTFKRPEGMHREVYALLYSDKNRDAPPLLPSDTTQGYRTVKAKLGCKKVRPWKWMPFSNPARKDGAIFHHWRRAAEEGKDYPFARFNKTVQVPVYSEQEYQMYLHDDGWTKAETDHLFDLCKRFDLRFIVIHDRYDHQQYRKRSVEDLKERYYTICGKLTKVRAGTGTEPKIYIFDAGHERRRKEQLERLFSRTPEQVAEEEYLIQELRKIETRKKEREKKAQDLQKLITAADTTTEMRRAERKATKKKLPQKRETEKPAVPETAGIKFPDFKSAGVSLRSQRMKLPSSVGQKKIKAIEQILTEQGVDLNPMPTEEIVQMFNELRSDLVLVYELKQAYSNCEYEQQMLRHRYDALLKAGGAVTPQSESSGAPDSQSWLGPDDIKTEAKEQIIDVVGAPLTPNSRKRRESASSSSSIKKSHLLPSSLRSPYQTCTMTQTTLDNLFHYTTSSVQPGSPNPDEL</sequence>
<feature type="non-terminal residue" evidence="20">
    <location>
        <position position="1"/>
    </location>
</feature>
<dbReference type="PANTHER" id="PTHR12855">
    <property type="entry name" value="DNA METHYLTRANSFERASE 1-ASSOCIATED PROTEIN 1 FAMILY MEMBER"/>
    <property type="match status" value="1"/>
</dbReference>
<feature type="region of interest" description="Disordered" evidence="15">
    <location>
        <begin position="1058"/>
        <end position="1088"/>
    </location>
</feature>